<protein>
    <recommendedName>
        <fullName evidence="11">Methyl-accepting chemotaxis protein</fullName>
    </recommendedName>
</protein>
<comment type="similarity">
    <text evidence="4">Belongs to the methyl-accepting chemotaxis (MCP) protein family.</text>
</comment>
<feature type="domain" description="HAMP" evidence="8">
    <location>
        <begin position="219"/>
        <end position="271"/>
    </location>
</feature>
<evidence type="ECO:0008006" key="11">
    <source>
        <dbReference type="Google" id="ProtNLM"/>
    </source>
</evidence>
<dbReference type="PANTHER" id="PTHR32089">
    <property type="entry name" value="METHYL-ACCEPTING CHEMOTAXIS PROTEIN MCPB"/>
    <property type="match status" value="1"/>
</dbReference>
<evidence type="ECO:0000256" key="2">
    <source>
        <dbReference type="ARBA" id="ARBA00022989"/>
    </source>
</evidence>
<evidence type="ECO:0000256" key="5">
    <source>
        <dbReference type="PROSITE-ProRule" id="PRU00284"/>
    </source>
</evidence>
<dbReference type="GO" id="GO:0006935">
    <property type="term" value="P:chemotaxis"/>
    <property type="evidence" value="ECO:0007669"/>
    <property type="project" value="InterPro"/>
</dbReference>
<dbReference type="Pfam" id="PF00015">
    <property type="entry name" value="MCPsignal"/>
    <property type="match status" value="1"/>
</dbReference>
<evidence type="ECO:0000256" key="4">
    <source>
        <dbReference type="ARBA" id="ARBA00029447"/>
    </source>
</evidence>
<sequence length="534" mass="56616">MRRVRIGVRLAVAFTVLLTLLAGVAVIAFSAIQDQRQTSSQVRDLQILTSQAKEIKFYAASMSGWQSAYISDVHRLGAARAFGGDSVNHKAWEQERERFEEFLPRVVTGTMNASERKLFDRITAESETYFTINDKIVETFRAGTSEALWQGDQLAVNDSWNTYYRILRAAQQLAHSVDQRSQQAVADSADAAASAQRAITIGAALALLLGCLLAFLVTRSIVAPVTAARDALRTVARRRLDVELPTEGDDEPAQMAVALNEALAAVRSVVTDVADHAVTLADMSTELDAVTSTFAASATHASEQAGAVAQTSHEVSQSVRNVAEGSREMGGAIEEISRNAAEAARVAAEAVNAAESANATVAQLTSSSSEIDHVVKLITSIAEQTNLLALNATIEAARAGDAGKGFAVVAHEVKSLAQETAAATEEISRLVLAIQDDSTAAVGAIARISEVISGISDYQTTIASAVEEQTATTNEMNRSVADAAGGASRIAESITAVAASASAVDTDVTRSRRTVEELTGVSQRLRESVEQFTY</sequence>
<dbReference type="SUPFAM" id="SSF58104">
    <property type="entry name" value="Methyl-accepting chemotaxis protein (MCP) signaling domain"/>
    <property type="match status" value="1"/>
</dbReference>
<keyword evidence="2 6" id="KW-1133">Transmembrane helix</keyword>
<dbReference type="GO" id="GO:0007165">
    <property type="term" value="P:signal transduction"/>
    <property type="evidence" value="ECO:0007669"/>
    <property type="project" value="UniProtKB-KW"/>
</dbReference>
<keyword evidence="6" id="KW-0472">Membrane</keyword>
<reference evidence="9 10" key="1">
    <citation type="submission" date="2021-01" db="EMBL/GenBank/DDBJ databases">
        <title>Whole genome shotgun sequence of Planobispora longispora NBRC 13918.</title>
        <authorList>
            <person name="Komaki H."/>
            <person name="Tamura T."/>
        </authorList>
    </citation>
    <scope>NUCLEOTIDE SEQUENCE [LARGE SCALE GENOMIC DNA]</scope>
    <source>
        <strain evidence="9 10">NBRC 13918</strain>
    </source>
</reference>
<comment type="caution">
    <text evidence="9">The sequence shown here is derived from an EMBL/GenBank/DDBJ whole genome shotgun (WGS) entry which is preliminary data.</text>
</comment>
<dbReference type="GO" id="GO:0004888">
    <property type="term" value="F:transmembrane signaling receptor activity"/>
    <property type="evidence" value="ECO:0007669"/>
    <property type="project" value="InterPro"/>
</dbReference>
<keyword evidence="3 5" id="KW-0807">Transducer</keyword>
<name>A0A8J3W9G8_9ACTN</name>
<feature type="transmembrane region" description="Helical" evidence="6">
    <location>
        <begin position="198"/>
        <end position="217"/>
    </location>
</feature>
<dbReference type="PANTHER" id="PTHR32089:SF112">
    <property type="entry name" value="LYSOZYME-LIKE PROTEIN-RELATED"/>
    <property type="match status" value="1"/>
</dbReference>
<dbReference type="InterPro" id="IPR003660">
    <property type="entry name" value="HAMP_dom"/>
</dbReference>
<dbReference type="GO" id="GO:0016020">
    <property type="term" value="C:membrane"/>
    <property type="evidence" value="ECO:0007669"/>
    <property type="project" value="InterPro"/>
</dbReference>
<keyword evidence="10" id="KW-1185">Reference proteome</keyword>
<dbReference type="SMART" id="SM00304">
    <property type="entry name" value="HAMP"/>
    <property type="match status" value="1"/>
</dbReference>
<evidence type="ECO:0000313" key="10">
    <source>
        <dbReference type="Proteomes" id="UP000616724"/>
    </source>
</evidence>
<dbReference type="Proteomes" id="UP000616724">
    <property type="component" value="Unassembled WGS sequence"/>
</dbReference>
<organism evidence="9 10">
    <name type="scientific">Planobispora longispora</name>
    <dbReference type="NCBI Taxonomy" id="28887"/>
    <lineage>
        <taxon>Bacteria</taxon>
        <taxon>Bacillati</taxon>
        <taxon>Actinomycetota</taxon>
        <taxon>Actinomycetes</taxon>
        <taxon>Streptosporangiales</taxon>
        <taxon>Streptosporangiaceae</taxon>
        <taxon>Planobispora</taxon>
    </lineage>
</organism>
<dbReference type="PROSITE" id="PS50111">
    <property type="entry name" value="CHEMOTAXIS_TRANSDUC_2"/>
    <property type="match status" value="1"/>
</dbReference>
<dbReference type="InterPro" id="IPR004089">
    <property type="entry name" value="MCPsignal_dom"/>
</dbReference>
<dbReference type="Gene3D" id="1.10.287.950">
    <property type="entry name" value="Methyl-accepting chemotaxis protein"/>
    <property type="match status" value="1"/>
</dbReference>
<dbReference type="AlphaFoldDB" id="A0A8J3W9G8"/>
<keyword evidence="1 6" id="KW-0812">Transmembrane</keyword>
<gene>
    <name evidence="9" type="ORF">Plo01_74190</name>
</gene>
<evidence type="ECO:0000256" key="6">
    <source>
        <dbReference type="SAM" id="Phobius"/>
    </source>
</evidence>
<evidence type="ECO:0000259" key="7">
    <source>
        <dbReference type="PROSITE" id="PS50111"/>
    </source>
</evidence>
<dbReference type="PROSITE" id="PS50885">
    <property type="entry name" value="HAMP"/>
    <property type="match status" value="1"/>
</dbReference>
<evidence type="ECO:0000259" key="8">
    <source>
        <dbReference type="PROSITE" id="PS50885"/>
    </source>
</evidence>
<accession>A0A8J3W9G8</accession>
<evidence type="ECO:0000256" key="1">
    <source>
        <dbReference type="ARBA" id="ARBA00022692"/>
    </source>
</evidence>
<dbReference type="InterPro" id="IPR004090">
    <property type="entry name" value="Chemotax_Me-accpt_rcpt"/>
</dbReference>
<dbReference type="PRINTS" id="PR00260">
    <property type="entry name" value="CHEMTRNSDUCR"/>
</dbReference>
<evidence type="ECO:0000313" key="9">
    <source>
        <dbReference type="EMBL" id="GIH80990.1"/>
    </source>
</evidence>
<dbReference type="SMART" id="SM00283">
    <property type="entry name" value="MA"/>
    <property type="match status" value="1"/>
</dbReference>
<proteinExistence type="inferred from homology"/>
<dbReference type="RefSeq" id="WP_203895396.1">
    <property type="nucleotide sequence ID" value="NZ_BOOH01000067.1"/>
</dbReference>
<evidence type="ECO:0000256" key="3">
    <source>
        <dbReference type="ARBA" id="ARBA00023224"/>
    </source>
</evidence>
<feature type="domain" description="Methyl-accepting transducer" evidence="7">
    <location>
        <begin position="276"/>
        <end position="509"/>
    </location>
</feature>
<dbReference type="EMBL" id="BOOH01000067">
    <property type="protein sequence ID" value="GIH80990.1"/>
    <property type="molecule type" value="Genomic_DNA"/>
</dbReference>